<dbReference type="PANTHER" id="PTHR43155">
    <property type="entry name" value="CYCLIC DI-GMP PHOSPHODIESTERASE PA4108-RELATED"/>
    <property type="match status" value="1"/>
</dbReference>
<dbReference type="PROSITE" id="PS51832">
    <property type="entry name" value="HD_GYP"/>
    <property type="match status" value="1"/>
</dbReference>
<gene>
    <name evidence="2" type="ORF">LHGZ1_2125</name>
</gene>
<dbReference type="InterPro" id="IPR003607">
    <property type="entry name" value="HD/PDEase_dom"/>
</dbReference>
<organism evidence="2 3">
    <name type="scientific">Laribacter hongkongensis</name>
    <dbReference type="NCBI Taxonomy" id="168471"/>
    <lineage>
        <taxon>Bacteria</taxon>
        <taxon>Pseudomonadati</taxon>
        <taxon>Pseudomonadota</taxon>
        <taxon>Betaproteobacteria</taxon>
        <taxon>Neisseriales</taxon>
        <taxon>Aquaspirillaceae</taxon>
        <taxon>Laribacter</taxon>
    </lineage>
</organism>
<dbReference type="SUPFAM" id="SSF109604">
    <property type="entry name" value="HD-domain/PDEase-like"/>
    <property type="match status" value="1"/>
</dbReference>
<keyword evidence="2" id="KW-0378">Hydrolase</keyword>
<protein>
    <submittedName>
        <fullName evidence="2">Metal dependent phosphohydrolase</fullName>
    </submittedName>
</protein>
<evidence type="ECO:0000259" key="1">
    <source>
        <dbReference type="PROSITE" id="PS51832"/>
    </source>
</evidence>
<dbReference type="AlphaFoldDB" id="A0A248LKQ4"/>
<dbReference type="CDD" id="cd00077">
    <property type="entry name" value="HDc"/>
    <property type="match status" value="1"/>
</dbReference>
<evidence type="ECO:0000313" key="3">
    <source>
        <dbReference type="Proteomes" id="UP000197424"/>
    </source>
</evidence>
<name>A0A248LKQ4_9NEIS</name>
<dbReference type="Proteomes" id="UP000197424">
    <property type="component" value="Chromosome"/>
</dbReference>
<evidence type="ECO:0000313" key="2">
    <source>
        <dbReference type="EMBL" id="ASJ24956.1"/>
    </source>
</evidence>
<reference evidence="3" key="1">
    <citation type="submission" date="2017-06" db="EMBL/GenBank/DDBJ databases">
        <title>Whole genome sequence of Laribacter hongkongensis LHGZ1.</title>
        <authorList>
            <person name="Chen D."/>
            <person name="Wu H."/>
            <person name="Chen J."/>
        </authorList>
    </citation>
    <scope>NUCLEOTIDE SEQUENCE [LARGE SCALE GENOMIC DNA]</scope>
    <source>
        <strain evidence="3">LHGZ1</strain>
    </source>
</reference>
<dbReference type="Gene3D" id="1.10.3210.10">
    <property type="entry name" value="Hypothetical protein af1432"/>
    <property type="match status" value="1"/>
</dbReference>
<dbReference type="InterPro" id="IPR037522">
    <property type="entry name" value="HD_GYP_dom"/>
</dbReference>
<sequence length="355" mass="39530">MPLHLPHDLYTQLRLAVTEADEYRLTPQALAALQNEPRPEPVTAPPLDPRNPFTLLPSAAAVLQHLYEQAPFVGGFLAQVNGLITPLLSIVSAAPDAGIAATLQLDTNHYTSAHAIQVAALIVVIRPLMQFDEAECHVLMQAALCMNLASSALQDNLDRQLAPLSSRQSRDLRIHPLLSSAWMHEMGVEDPLLHRLVCEHHERLDGRGYPARLVRDEIHPLSHVLQVLDELTARFSPRSHRLPLQSAQIMRELFARRGTHTENKLVEAAIKTLGLYPSGLLVRLGNGRNAMVWQQTDKVDQPRVVLLESDGRFSPLDLRQAGFGIQEQVVLRPSRQASRHLRQAWGYAPETADIL</sequence>
<dbReference type="EMBL" id="CP022115">
    <property type="protein sequence ID" value="ASJ24956.1"/>
    <property type="molecule type" value="Genomic_DNA"/>
</dbReference>
<dbReference type="RefSeq" id="WP_088861024.1">
    <property type="nucleotide sequence ID" value="NZ_CP022115.1"/>
</dbReference>
<dbReference type="PANTHER" id="PTHR43155:SF2">
    <property type="entry name" value="CYCLIC DI-GMP PHOSPHODIESTERASE PA4108"/>
    <property type="match status" value="1"/>
</dbReference>
<dbReference type="GO" id="GO:0008081">
    <property type="term" value="F:phosphoric diester hydrolase activity"/>
    <property type="evidence" value="ECO:0007669"/>
    <property type="project" value="UniProtKB-ARBA"/>
</dbReference>
<accession>A0A248LKQ4</accession>
<dbReference type="Pfam" id="PF13487">
    <property type="entry name" value="HD_5"/>
    <property type="match status" value="1"/>
</dbReference>
<proteinExistence type="predicted"/>
<dbReference type="OrthoDB" id="9774747at2"/>
<feature type="domain" description="HD-GYP" evidence="1">
    <location>
        <begin position="89"/>
        <end position="285"/>
    </location>
</feature>